<feature type="region of interest" description="Disordered" evidence="1">
    <location>
        <begin position="99"/>
        <end position="121"/>
    </location>
</feature>
<feature type="compositionally biased region" description="Low complexity" evidence="1">
    <location>
        <begin position="100"/>
        <end position="109"/>
    </location>
</feature>
<dbReference type="RefSeq" id="WP_344840233.1">
    <property type="nucleotide sequence ID" value="NZ_BAABAA010000002.1"/>
</dbReference>
<evidence type="ECO:0000313" key="3">
    <source>
        <dbReference type="Proteomes" id="UP001501222"/>
    </source>
</evidence>
<gene>
    <name evidence="2" type="ORF">GCM10022235_23960</name>
</gene>
<name>A0ABP6WT01_9ACTN</name>
<proteinExistence type="predicted"/>
<protein>
    <submittedName>
        <fullName evidence="2">Uncharacterized protein</fullName>
    </submittedName>
</protein>
<organism evidence="2 3">
    <name type="scientific">Kribbella ginsengisoli</name>
    <dbReference type="NCBI Taxonomy" id="363865"/>
    <lineage>
        <taxon>Bacteria</taxon>
        <taxon>Bacillati</taxon>
        <taxon>Actinomycetota</taxon>
        <taxon>Actinomycetes</taxon>
        <taxon>Propionibacteriales</taxon>
        <taxon>Kribbellaceae</taxon>
        <taxon>Kribbella</taxon>
    </lineage>
</organism>
<dbReference type="Proteomes" id="UP001501222">
    <property type="component" value="Unassembled WGS sequence"/>
</dbReference>
<comment type="caution">
    <text evidence="2">The sequence shown here is derived from an EMBL/GenBank/DDBJ whole genome shotgun (WGS) entry which is preliminary data.</text>
</comment>
<sequence length="177" mass="19384">MRKKILPMALVLVLVFGAWLADHLNGSSLDVGDGSTTTGLSNPRKGDEIYYLAPSVVNKSRQPLELVAVEPQTTDPGMEFIEARLYPAPPRKEGSWLAWSPGSGESSSPPTLPSKPIGGQQIAPESTLEGIIYLRYRVTSDARPLHSSGVKITYHRGFRNHSQVMDTIYEVTPPTNR</sequence>
<keyword evidence="3" id="KW-1185">Reference proteome</keyword>
<evidence type="ECO:0000256" key="1">
    <source>
        <dbReference type="SAM" id="MobiDB-lite"/>
    </source>
</evidence>
<evidence type="ECO:0000313" key="2">
    <source>
        <dbReference type="EMBL" id="GAA3555211.1"/>
    </source>
</evidence>
<dbReference type="EMBL" id="BAABAA010000002">
    <property type="protein sequence ID" value="GAA3555211.1"/>
    <property type="molecule type" value="Genomic_DNA"/>
</dbReference>
<reference evidence="3" key="1">
    <citation type="journal article" date="2019" name="Int. J. Syst. Evol. Microbiol.">
        <title>The Global Catalogue of Microorganisms (GCM) 10K type strain sequencing project: providing services to taxonomists for standard genome sequencing and annotation.</title>
        <authorList>
            <consortium name="The Broad Institute Genomics Platform"/>
            <consortium name="The Broad Institute Genome Sequencing Center for Infectious Disease"/>
            <person name="Wu L."/>
            <person name="Ma J."/>
        </authorList>
    </citation>
    <scope>NUCLEOTIDE SEQUENCE [LARGE SCALE GENOMIC DNA]</scope>
    <source>
        <strain evidence="3">JCM 16928</strain>
    </source>
</reference>
<accession>A0ABP6WT01</accession>